<accession>A0A1X1WEC5</accession>
<sequence>MASAEDSPSDSTSETNSSPTSSPEVRQSHKSAAESDDSEDVDADDPDAEVEGEVNLESRTEVNAAVDDEESVTFDDEEAADAESASEDVGLATVSVEGTSEYASAADLLDEPASPTVVAANVLTAGAARAKFASEAPGRKVDEDTSAGAVAATVASAGTPDPSVITTVTDVGSPSSVTVSPDGTRVYVISYDYASQKAVLSVVDTATNTTVGLPIPLSGLGFGLGVSPDGRRVYATNYHDGTINGGSLSVIDVATGTAVGTPISFEGMVGDVVVSRDGSRVYVAKITDFRTGKYGVAVVDTATNKLVKTIELPHPALAMAASGDGSRLYVTGTVIGTYGAGVVSVINTSTNSVIGTPISVGWDPEGVAVSPDGSRLYVPTRGTFDNTSGELVGRGVWVIDTATRTVVGAPIELGAFTPWEAVVSPDGSRVYVVGDDGTTGGVWVIDTATKTIVNTVLSGVGTYPTDIIVSPNGTHLYVIGSAGLVVLDAGVSHGEEPEEPQEPEEPEEPQEPEEPEEPEEPSVEEKIETIWEGFTFWAGFIPGVGSLLNAASLVIDLGQAVNAWNKRDADDFTEEIGDIVNDLIGLIPFGRQLTKINKVFGDAVANVGGSIADWIIDTWWERRARTVLVNV</sequence>
<evidence type="ECO:0000313" key="3">
    <source>
        <dbReference type="Proteomes" id="UP000193622"/>
    </source>
</evidence>
<dbReference type="InterPro" id="IPR051200">
    <property type="entry name" value="Host-pathogen_enzymatic-act"/>
</dbReference>
<dbReference type="SUPFAM" id="SSF50969">
    <property type="entry name" value="YVTN repeat-like/Quinoprotein amine dehydrogenase"/>
    <property type="match status" value="1"/>
</dbReference>
<dbReference type="PANTHER" id="PTHR47197:SF3">
    <property type="entry name" value="DIHYDRO-HEME D1 DEHYDROGENASE"/>
    <property type="match status" value="1"/>
</dbReference>
<evidence type="ECO:0000256" key="1">
    <source>
        <dbReference type="SAM" id="MobiDB-lite"/>
    </source>
</evidence>
<proteinExistence type="predicted"/>
<dbReference type="PANTHER" id="PTHR47197">
    <property type="entry name" value="PROTEIN NIRF"/>
    <property type="match status" value="1"/>
</dbReference>
<organism evidence="2 3">
    <name type="scientific">Mycolicibacterium iranicum</name>
    <name type="common">Mycobacterium iranicum</name>
    <dbReference type="NCBI Taxonomy" id="912594"/>
    <lineage>
        <taxon>Bacteria</taxon>
        <taxon>Bacillati</taxon>
        <taxon>Actinomycetota</taxon>
        <taxon>Actinomycetes</taxon>
        <taxon>Mycobacteriales</taxon>
        <taxon>Mycobacteriaceae</taxon>
        <taxon>Mycolicibacterium</taxon>
    </lineage>
</organism>
<dbReference type="InterPro" id="IPR015943">
    <property type="entry name" value="WD40/YVTN_repeat-like_dom_sf"/>
</dbReference>
<reference evidence="2 3" key="1">
    <citation type="submission" date="2016-01" db="EMBL/GenBank/DDBJ databases">
        <title>The new phylogeny of the genus Mycobacterium.</title>
        <authorList>
            <person name="Tarcisio F."/>
            <person name="Conor M."/>
            <person name="Antonella G."/>
            <person name="Elisabetta G."/>
            <person name="Giulia F.S."/>
            <person name="Sara T."/>
            <person name="Anna F."/>
            <person name="Clotilde B."/>
            <person name="Roberto B."/>
            <person name="Veronica D.S."/>
            <person name="Fabio R."/>
            <person name="Monica P."/>
            <person name="Olivier J."/>
            <person name="Enrico T."/>
            <person name="Nicola S."/>
        </authorList>
    </citation>
    <scope>NUCLEOTIDE SEQUENCE [LARGE SCALE GENOMIC DNA]</scope>
    <source>
        <strain evidence="2 3">DSM 45541</strain>
    </source>
</reference>
<feature type="compositionally biased region" description="Acidic residues" evidence="1">
    <location>
        <begin position="34"/>
        <end position="54"/>
    </location>
</feature>
<protein>
    <recommendedName>
        <fullName evidence="4">SMP-30/Gluconolactonase/LRE-like region domain-containing protein</fullName>
    </recommendedName>
</protein>
<feature type="region of interest" description="Disordered" evidence="1">
    <location>
        <begin position="492"/>
        <end position="524"/>
    </location>
</feature>
<dbReference type="InterPro" id="IPR011044">
    <property type="entry name" value="Quino_amine_DH_bsu"/>
</dbReference>
<gene>
    <name evidence="2" type="ORF">AWC12_00470</name>
</gene>
<comment type="caution">
    <text evidence="2">The sequence shown here is derived from an EMBL/GenBank/DDBJ whole genome shotgun (WGS) entry which is preliminary data.</text>
</comment>
<name>A0A1X1WEC5_MYCIR</name>
<dbReference type="Gene3D" id="2.130.10.10">
    <property type="entry name" value="YVTN repeat-like/Quinoprotein amine dehydrogenase"/>
    <property type="match status" value="3"/>
</dbReference>
<feature type="compositionally biased region" description="Acidic residues" evidence="1">
    <location>
        <begin position="66"/>
        <end position="86"/>
    </location>
</feature>
<evidence type="ECO:0000313" key="2">
    <source>
        <dbReference type="EMBL" id="ORV84946.1"/>
    </source>
</evidence>
<dbReference type="AlphaFoldDB" id="A0A1X1WEC5"/>
<feature type="region of interest" description="Disordered" evidence="1">
    <location>
        <begin position="1"/>
        <end position="89"/>
    </location>
</feature>
<dbReference type="RefSeq" id="WP_085176763.1">
    <property type="nucleotide sequence ID" value="NZ_LQPC01000045.1"/>
</dbReference>
<feature type="compositionally biased region" description="Acidic residues" evidence="1">
    <location>
        <begin position="496"/>
        <end position="522"/>
    </location>
</feature>
<feature type="compositionally biased region" description="Low complexity" evidence="1">
    <location>
        <begin position="1"/>
        <end position="24"/>
    </location>
</feature>
<evidence type="ECO:0008006" key="4">
    <source>
        <dbReference type="Google" id="ProtNLM"/>
    </source>
</evidence>
<dbReference type="EMBL" id="LQPC01000045">
    <property type="protein sequence ID" value="ORV84946.1"/>
    <property type="molecule type" value="Genomic_DNA"/>
</dbReference>
<dbReference type="Proteomes" id="UP000193622">
    <property type="component" value="Unassembled WGS sequence"/>
</dbReference>